<sequence length="288" mass="34462">MKLKLSAIFFLMIIISCNSFSNKIIENSWAQDNLKGKVKTFEEVSSNVNKLKGTTEKKLFFNEYNKKGYAIEKRDYRLQDKTIFKYDNKGNMVQRLVYSLTDHGSGPLAERIFEYDEEGNLVTTKWSSSYSQGKWMYKYDENGNQTEFIVHHRGKVYKRTNYKYNEKGKVIEETLYNTDDLLVERAIFDYDENGNKILIKMFAPDERLKFRSTYKYDDRNNRIEEINFLKFGDDKANLEYAIANDIDKYKEHFTFTYEYDNEGNWIKKTKYNNGEVVFVSEREYTYYE</sequence>
<dbReference type="PROSITE" id="PS51257">
    <property type="entry name" value="PROKAR_LIPOPROTEIN"/>
    <property type="match status" value="1"/>
</dbReference>
<feature type="chain" id="PRO_5010339964" description="YD repeat-containing protein" evidence="1">
    <location>
        <begin position="22"/>
        <end position="288"/>
    </location>
</feature>
<evidence type="ECO:0000313" key="2">
    <source>
        <dbReference type="EMBL" id="SEB99080.1"/>
    </source>
</evidence>
<organism evidence="2 3">
    <name type="scientific">Maribacter dokdonensis</name>
    <dbReference type="NCBI Taxonomy" id="320912"/>
    <lineage>
        <taxon>Bacteria</taxon>
        <taxon>Pseudomonadati</taxon>
        <taxon>Bacteroidota</taxon>
        <taxon>Flavobacteriia</taxon>
        <taxon>Flavobacteriales</taxon>
        <taxon>Flavobacteriaceae</taxon>
        <taxon>Maribacter</taxon>
    </lineage>
</organism>
<proteinExistence type="predicted"/>
<evidence type="ECO:0000256" key="1">
    <source>
        <dbReference type="SAM" id="SignalP"/>
    </source>
</evidence>
<accession>A0A1H4NV69</accession>
<reference evidence="2 3" key="1">
    <citation type="submission" date="2016-10" db="EMBL/GenBank/DDBJ databases">
        <authorList>
            <person name="de Groot N.N."/>
        </authorList>
    </citation>
    <scope>NUCLEOTIDE SEQUENCE [LARGE SCALE GENOMIC DNA]</scope>
    <source>
        <strain evidence="2 3">MAR_2009_71</strain>
    </source>
</reference>
<name>A0A1H4NV69_9FLAO</name>
<dbReference type="Proteomes" id="UP000183038">
    <property type="component" value="Unassembled WGS sequence"/>
</dbReference>
<feature type="signal peptide" evidence="1">
    <location>
        <begin position="1"/>
        <end position="21"/>
    </location>
</feature>
<dbReference type="Gene3D" id="2.180.10.10">
    <property type="entry name" value="RHS repeat-associated core"/>
    <property type="match status" value="1"/>
</dbReference>
<evidence type="ECO:0008006" key="4">
    <source>
        <dbReference type="Google" id="ProtNLM"/>
    </source>
</evidence>
<dbReference type="AlphaFoldDB" id="A0A1H4NV69"/>
<gene>
    <name evidence="2" type="ORF">SAMN05192540_2071</name>
</gene>
<keyword evidence="1" id="KW-0732">Signal</keyword>
<evidence type="ECO:0000313" key="3">
    <source>
        <dbReference type="Proteomes" id="UP000183038"/>
    </source>
</evidence>
<dbReference type="OrthoDB" id="1046747at2"/>
<protein>
    <recommendedName>
        <fullName evidence="4">YD repeat-containing protein</fullName>
    </recommendedName>
</protein>
<dbReference type="EMBL" id="FNTB01000001">
    <property type="protein sequence ID" value="SEB99080.1"/>
    <property type="molecule type" value="Genomic_DNA"/>
</dbReference>
<dbReference type="RefSeq" id="WP_074672469.1">
    <property type="nucleotide sequence ID" value="NZ_FNTB01000001.1"/>
</dbReference>